<sequence>MRPWRRRASTPADGARACRWRSLRRWPEPCGSAPDRLEGAPVEDGRFYSPTRGPLTLDQVVEDLLAFMADDPHGSYRLIVGTDSQTRTDLCFVTAIIVHRKGKGARFYYRRRRQSKMRSLRQRIFYEAALSLATAERLAQCLSNCGATGLNVEIHLDVGEHGETRELIRDVVGMIAGSGFHAEIKPNSYGASKVADRYTK</sequence>
<dbReference type="PANTHER" id="PTHR39961:SF1">
    <property type="entry name" value="DUF458 DOMAIN-CONTAINING PROTEIN"/>
    <property type="match status" value="1"/>
</dbReference>
<protein>
    <recommendedName>
        <fullName evidence="3">DUF458 domain-containing protein</fullName>
    </recommendedName>
</protein>
<dbReference type="Pfam" id="PF04308">
    <property type="entry name" value="RNaseH_like"/>
    <property type="match status" value="1"/>
</dbReference>
<evidence type="ECO:0008006" key="3">
    <source>
        <dbReference type="Google" id="ProtNLM"/>
    </source>
</evidence>
<dbReference type="InterPro" id="IPR007405">
    <property type="entry name" value="Phage_KVP40_Orf299"/>
</dbReference>
<name>A0A953ICT2_SYMTR</name>
<comment type="caution">
    <text evidence="1">The sequence shown here is derived from an EMBL/GenBank/DDBJ whole genome shotgun (WGS) entry which is preliminary data.</text>
</comment>
<dbReference type="AlphaFoldDB" id="A0A953ICT2"/>
<proteinExistence type="predicted"/>
<evidence type="ECO:0000313" key="1">
    <source>
        <dbReference type="EMBL" id="MBY6276969.1"/>
    </source>
</evidence>
<dbReference type="Proteomes" id="UP000732377">
    <property type="component" value="Unassembled WGS sequence"/>
</dbReference>
<reference evidence="1" key="1">
    <citation type="submission" date="2017-11" db="EMBL/GenBank/DDBJ databases">
        <title>Three new genomes from thermophilic consortium.</title>
        <authorList>
            <person name="Quaggio R."/>
            <person name="Amgarten D."/>
            <person name="Setubal J.C."/>
        </authorList>
    </citation>
    <scope>NUCLEOTIDE SEQUENCE</scope>
    <source>
        <strain evidence="1">ZCTH01-B2</strain>
    </source>
</reference>
<dbReference type="PANTHER" id="PTHR39961">
    <property type="entry name" value="HYPOTHETICAL CYTOSOLIC PROTEIN"/>
    <property type="match status" value="1"/>
</dbReference>
<evidence type="ECO:0000313" key="2">
    <source>
        <dbReference type="Proteomes" id="UP000732377"/>
    </source>
</evidence>
<organism evidence="1 2">
    <name type="scientific">Symbiobacterium thermophilum</name>
    <dbReference type="NCBI Taxonomy" id="2734"/>
    <lineage>
        <taxon>Bacteria</taxon>
        <taxon>Bacillati</taxon>
        <taxon>Bacillota</taxon>
        <taxon>Clostridia</taxon>
        <taxon>Eubacteriales</taxon>
        <taxon>Symbiobacteriaceae</taxon>
        <taxon>Symbiobacterium</taxon>
    </lineage>
</organism>
<gene>
    <name evidence="1" type="ORF">CWE10_12295</name>
</gene>
<accession>A0A953ICT2</accession>
<dbReference type="EMBL" id="PIUK01000125">
    <property type="protein sequence ID" value="MBY6276969.1"/>
    <property type="molecule type" value="Genomic_DNA"/>
</dbReference>